<feature type="region of interest" description="Disordered" evidence="1">
    <location>
        <begin position="149"/>
        <end position="267"/>
    </location>
</feature>
<keyword evidence="2" id="KW-1133">Transmembrane helix</keyword>
<feature type="compositionally biased region" description="Basic and acidic residues" evidence="1">
    <location>
        <begin position="173"/>
        <end position="184"/>
    </location>
</feature>
<dbReference type="AlphaFoldDB" id="A0A0N7FUS2"/>
<keyword evidence="2" id="KW-0812">Transmembrane</keyword>
<proteinExistence type="predicted"/>
<sequence length="267" mass="27408">MTLMDTRTAGKRESSLRRGSGGSVTATERPSRSKAAQRALDRRGRRERSGGGLPITGRRIAGVPLVVPILVLVLGALALTLVLTTKSAQDSYSIDALRKQNQELQAGADALKQQVDAGDSAPALAKAAARQGMRPATDSAELIIGPDGKARLKGTLSPATGAPLPDLNPAPDPVEKIDARKVDDSVGLGGTQADPTPSAPQPTPTQTPAPTSAAPAPSADAPAPNPRPTANPAPSTNPTPNVRNRVGQTTNVVPSDATPRPNTAPRR</sequence>
<dbReference type="STRING" id="1136941.ACH46_12515"/>
<feature type="region of interest" description="Disordered" evidence="1">
    <location>
        <begin position="1"/>
        <end position="55"/>
    </location>
</feature>
<evidence type="ECO:0000313" key="4">
    <source>
        <dbReference type="Proteomes" id="UP000063789"/>
    </source>
</evidence>
<dbReference type="PATRIC" id="fig|1136941.3.peg.2549"/>
<evidence type="ECO:0000313" key="3">
    <source>
        <dbReference type="EMBL" id="ALG85151.1"/>
    </source>
</evidence>
<name>A0A0N7FUS2_9ACTN</name>
<keyword evidence="4" id="KW-1185">Reference proteome</keyword>
<feature type="compositionally biased region" description="Basic and acidic residues" evidence="1">
    <location>
        <begin position="39"/>
        <end position="49"/>
    </location>
</feature>
<gene>
    <name evidence="3" type="ORF">ACH46_12515</name>
</gene>
<reference evidence="4" key="1">
    <citation type="submission" date="2015-06" db="EMBL/GenBank/DDBJ databases">
        <title>Complete genome sequence and metabolic analysis of phthalate degradation pathway in Gordonia sp. QH-11.</title>
        <authorList>
            <person name="Jin D."/>
            <person name="Kong X."/>
            <person name="Bai Z."/>
        </authorList>
    </citation>
    <scope>NUCLEOTIDE SEQUENCE [LARGE SCALE GENOMIC DNA]</scope>
    <source>
        <strain evidence="4">QH-11</strain>
    </source>
</reference>
<dbReference type="Proteomes" id="UP000063789">
    <property type="component" value="Chromosome"/>
</dbReference>
<protein>
    <submittedName>
        <fullName evidence="3">Uncharacterized protein</fullName>
    </submittedName>
</protein>
<evidence type="ECO:0000256" key="1">
    <source>
        <dbReference type="SAM" id="MobiDB-lite"/>
    </source>
</evidence>
<reference evidence="3 4" key="2">
    <citation type="journal article" date="2017" name="Int. J. Syst. Evol. Microbiol.">
        <title>Gordonia phthalatica sp. nov., a di-n-butyl phthalate-degrading bacterium isolated from activated sludge.</title>
        <authorList>
            <person name="Jin D."/>
            <person name="Kong X."/>
            <person name="Jia M."/>
            <person name="Yu X."/>
            <person name="Wang X."/>
            <person name="Zhuang X."/>
            <person name="Deng Y."/>
            <person name="Bai Z."/>
        </authorList>
    </citation>
    <scope>NUCLEOTIDE SEQUENCE [LARGE SCALE GENOMIC DNA]</scope>
    <source>
        <strain evidence="3 4">QH-11</strain>
    </source>
</reference>
<evidence type="ECO:0000256" key="2">
    <source>
        <dbReference type="SAM" id="Phobius"/>
    </source>
</evidence>
<feature type="compositionally biased region" description="Pro residues" evidence="1">
    <location>
        <begin position="197"/>
        <end position="207"/>
    </location>
</feature>
<feature type="transmembrane region" description="Helical" evidence="2">
    <location>
        <begin position="60"/>
        <end position="83"/>
    </location>
</feature>
<accession>A0A0N7FUS2</accession>
<feature type="compositionally biased region" description="Pro residues" evidence="1">
    <location>
        <begin position="223"/>
        <end position="237"/>
    </location>
</feature>
<feature type="compositionally biased region" description="Low complexity" evidence="1">
    <location>
        <begin position="208"/>
        <end position="222"/>
    </location>
</feature>
<organism evidence="3 4">
    <name type="scientific">Gordonia phthalatica</name>
    <dbReference type="NCBI Taxonomy" id="1136941"/>
    <lineage>
        <taxon>Bacteria</taxon>
        <taxon>Bacillati</taxon>
        <taxon>Actinomycetota</taxon>
        <taxon>Actinomycetes</taxon>
        <taxon>Mycobacteriales</taxon>
        <taxon>Gordoniaceae</taxon>
        <taxon>Gordonia</taxon>
    </lineage>
</organism>
<dbReference type="OrthoDB" id="4381124at2"/>
<dbReference type="EMBL" id="CP011853">
    <property type="protein sequence ID" value="ALG85151.1"/>
    <property type="molecule type" value="Genomic_DNA"/>
</dbReference>
<keyword evidence="2" id="KW-0472">Membrane</keyword>
<dbReference type="KEGG" id="goq:ACH46_12515"/>